<comment type="subcellular location">
    <subcellularLocation>
        <location evidence="1">Cytoplasm</location>
    </subcellularLocation>
</comment>
<evidence type="ECO:0000256" key="2">
    <source>
        <dbReference type="ARBA" id="ARBA00022490"/>
    </source>
</evidence>
<evidence type="ECO:0000256" key="7">
    <source>
        <dbReference type="SAM" id="MobiDB-lite"/>
    </source>
</evidence>
<keyword evidence="5 6" id="KW-0067">ATP-binding</keyword>
<protein>
    <submittedName>
        <fullName evidence="10">Tubulin glycylase 3A-like</fullName>
    </submittedName>
</protein>
<dbReference type="PANTHER" id="PTHR45870:SF2">
    <property type="entry name" value="TUBULIN MONOGLYCYLASE TTLL3"/>
    <property type="match status" value="1"/>
</dbReference>
<evidence type="ECO:0000313" key="10">
    <source>
        <dbReference type="RefSeq" id="XP_046586532.1"/>
    </source>
</evidence>
<feature type="domain" description="ATP-grasp" evidence="8">
    <location>
        <begin position="674"/>
        <end position="719"/>
    </location>
</feature>
<dbReference type="PROSITE" id="PS51221">
    <property type="entry name" value="TTL"/>
    <property type="match status" value="1"/>
</dbReference>
<evidence type="ECO:0000256" key="3">
    <source>
        <dbReference type="ARBA" id="ARBA00022598"/>
    </source>
</evidence>
<dbReference type="GeneID" id="107227906"/>
<evidence type="ECO:0000259" key="8">
    <source>
        <dbReference type="PROSITE" id="PS50975"/>
    </source>
</evidence>
<accession>A0ABM3FET4</accession>
<keyword evidence="9" id="KW-1185">Reference proteome</keyword>
<keyword evidence="2" id="KW-0963">Cytoplasm</keyword>
<evidence type="ECO:0000256" key="1">
    <source>
        <dbReference type="ARBA" id="ARBA00004496"/>
    </source>
</evidence>
<feature type="region of interest" description="Disordered" evidence="7">
    <location>
        <begin position="134"/>
        <end position="153"/>
    </location>
</feature>
<keyword evidence="4 6" id="KW-0547">Nucleotide-binding</keyword>
<keyword evidence="3" id="KW-0436">Ligase</keyword>
<evidence type="ECO:0000256" key="5">
    <source>
        <dbReference type="ARBA" id="ARBA00022840"/>
    </source>
</evidence>
<dbReference type="Gene3D" id="3.30.470.20">
    <property type="entry name" value="ATP-grasp fold, B domain"/>
    <property type="match status" value="1"/>
</dbReference>
<sequence length="761" mass="87477">MERKTYPEDVTRSNLNLEQESTMINQPKKLNLKEFYLTAPMPVTKRPISISKQDSTKQETRDLKPNVALGSSRYLETNSGFNTKQPRPLQKYARTVKETKQRGQSKVGPSTHTSNVFAYGSGIEGLVKAAKVPKRTPKSAAANRSNSTNINKPLKQPFQLTMSRNNPGTTIDDTMKILNPHDYPGKSKTANTFSPATRYEQNVGSQCDKIVCNAACLIELSRKECYNEIQQMVAKAIKNHKIFLIRGDIPYLEASMKSRGWVQKYESTKTRMVPYGSVASLDAPSLGSIQLPDGSFNEKMVIFQMLRHVPPDFIWDCRNEFTDWNSNIKQSTLLNRFQKSFIYTSKLGMATILEDTHWNYEEKVSNVQYPRTYNACRDKNAFVEDYRMTAAVSLLKWFVEQIREGVEYILRGSSPISIQQIEFAIKRCEQLVATANNEYLDVPQAAVSSQEWDSFIQNYIKAVHLENGFVETTSEPPFPEIEVSSIQLKVKDIDPQFELNGYRNIWILKPSDLCCGTGIVMTHKLSHIMKRVYDGGRDYFVVQKYIEKPFLVECTKFDVRQWYLVTKSYPLTIWIYKESFLRFSSRPFSFANYHEAVHICNTAVQCKYSEQKNSVRAKDWDCKKINDYLKKAGYSGEPWYDEVYPKIREAIIATMLAAQKHMDKRRCSFELYGADFMIMNDLSVWLIEINTNPRMHPPSTRVTERLYPDVMESLVKVVLDRPVNPNADTGNFVLAYQQNVTDFQPYLGASMFVLGEGIKRL</sequence>
<dbReference type="SUPFAM" id="SSF56059">
    <property type="entry name" value="Glutathione synthetase ATP-binding domain-like"/>
    <property type="match status" value="1"/>
</dbReference>
<dbReference type="PANTHER" id="PTHR45870">
    <property type="entry name" value="TUBULIN MONOGLYCYLASE TTLL3"/>
    <property type="match status" value="1"/>
</dbReference>
<dbReference type="InterPro" id="IPR004344">
    <property type="entry name" value="TTL/TTLL_fam"/>
</dbReference>
<reference evidence="10" key="1">
    <citation type="submission" date="2025-08" db="UniProtKB">
        <authorList>
            <consortium name="RefSeq"/>
        </authorList>
    </citation>
    <scope>IDENTIFICATION</scope>
    <source>
        <tissue evidence="10">Thorax and Abdomen</tissue>
    </source>
</reference>
<evidence type="ECO:0000256" key="4">
    <source>
        <dbReference type="ARBA" id="ARBA00022741"/>
    </source>
</evidence>
<name>A0ABM3FET4_NEOLC</name>
<dbReference type="Pfam" id="PF03133">
    <property type="entry name" value="TTL"/>
    <property type="match status" value="1"/>
</dbReference>
<dbReference type="InterPro" id="IPR011761">
    <property type="entry name" value="ATP-grasp"/>
</dbReference>
<evidence type="ECO:0000313" key="9">
    <source>
        <dbReference type="Proteomes" id="UP000829291"/>
    </source>
</evidence>
<organism evidence="9 10">
    <name type="scientific">Neodiprion lecontei</name>
    <name type="common">Redheaded pine sawfly</name>
    <dbReference type="NCBI Taxonomy" id="441921"/>
    <lineage>
        <taxon>Eukaryota</taxon>
        <taxon>Metazoa</taxon>
        <taxon>Ecdysozoa</taxon>
        <taxon>Arthropoda</taxon>
        <taxon>Hexapoda</taxon>
        <taxon>Insecta</taxon>
        <taxon>Pterygota</taxon>
        <taxon>Neoptera</taxon>
        <taxon>Endopterygota</taxon>
        <taxon>Hymenoptera</taxon>
        <taxon>Tenthredinoidea</taxon>
        <taxon>Diprionidae</taxon>
        <taxon>Diprioninae</taxon>
        <taxon>Neodiprion</taxon>
    </lineage>
</organism>
<dbReference type="PROSITE" id="PS50975">
    <property type="entry name" value="ATP_GRASP"/>
    <property type="match status" value="1"/>
</dbReference>
<feature type="compositionally biased region" description="Polar residues" evidence="7">
    <location>
        <begin position="142"/>
        <end position="151"/>
    </location>
</feature>
<proteinExistence type="predicted"/>
<dbReference type="InterPro" id="IPR051437">
    <property type="entry name" value="TTLL_monoglycylase"/>
</dbReference>
<gene>
    <name evidence="10" type="primary">LOC107227906</name>
</gene>
<dbReference type="RefSeq" id="XP_046586532.1">
    <property type="nucleotide sequence ID" value="XM_046730576.1"/>
</dbReference>
<evidence type="ECO:0000256" key="6">
    <source>
        <dbReference type="PROSITE-ProRule" id="PRU00409"/>
    </source>
</evidence>
<dbReference type="Proteomes" id="UP000829291">
    <property type="component" value="Chromosome 2"/>
</dbReference>